<protein>
    <submittedName>
        <fullName evidence="2">Protease complex subunit PrcB family protein</fullName>
    </submittedName>
</protein>
<dbReference type="EMBL" id="JAXAFO010000033">
    <property type="protein sequence ID" value="MDX6850851.1"/>
    <property type="molecule type" value="Genomic_DNA"/>
</dbReference>
<keyword evidence="3" id="KW-1185">Reference proteome</keyword>
<sequence length="159" mass="17361">MVSKVRNCIVIGLVCSLAACGSSDDAEHESLVAYTRLACPAVSSNTPYEDSLFTVIDNEHEYRERYLATALNSQQDAPAVDFDTHQVIMLYAGQKPSLGHSIDVESIAEHGEFLQVSYREGEPQSCGADAALSYPYCFVSVAINDKPVRFEGEVFNSCP</sequence>
<reference evidence="2 3" key="1">
    <citation type="submission" date="2023-11" db="EMBL/GenBank/DDBJ databases">
        <title>Gilvimarinus fulvus sp. nov., isolated from the surface of Kelp.</title>
        <authorList>
            <person name="Sun Y.Y."/>
            <person name="Gong Y."/>
            <person name="Du Z.J."/>
        </authorList>
    </citation>
    <scope>NUCLEOTIDE SEQUENCE [LARGE SCALE GENOMIC DNA]</scope>
    <source>
        <strain evidence="2 3">SDUM040013</strain>
    </source>
</reference>
<dbReference type="Pfam" id="PF14343">
    <property type="entry name" value="PrcB_C"/>
    <property type="match status" value="1"/>
</dbReference>
<accession>A0ABU4S2X1</accession>
<organism evidence="2 3">
    <name type="scientific">Gilvimarinus gilvus</name>
    <dbReference type="NCBI Taxonomy" id="3058038"/>
    <lineage>
        <taxon>Bacteria</taxon>
        <taxon>Pseudomonadati</taxon>
        <taxon>Pseudomonadota</taxon>
        <taxon>Gammaproteobacteria</taxon>
        <taxon>Cellvibrionales</taxon>
        <taxon>Cellvibrionaceae</taxon>
        <taxon>Gilvimarinus</taxon>
    </lineage>
</organism>
<keyword evidence="2" id="KW-0378">Hydrolase</keyword>
<evidence type="ECO:0000313" key="2">
    <source>
        <dbReference type="EMBL" id="MDX6850851.1"/>
    </source>
</evidence>
<dbReference type="RefSeq" id="WP_302721028.1">
    <property type="nucleotide sequence ID" value="NZ_JAULRU010000220.1"/>
</dbReference>
<feature type="domain" description="PrcB C-terminal" evidence="1">
    <location>
        <begin position="87"/>
        <end position="141"/>
    </location>
</feature>
<dbReference type="InterPro" id="IPR025748">
    <property type="entry name" value="PrcB_C_dom"/>
</dbReference>
<dbReference type="GO" id="GO:0008233">
    <property type="term" value="F:peptidase activity"/>
    <property type="evidence" value="ECO:0007669"/>
    <property type="project" value="UniProtKB-KW"/>
</dbReference>
<name>A0ABU4S2X1_9GAMM</name>
<proteinExistence type="predicted"/>
<dbReference type="PROSITE" id="PS51257">
    <property type="entry name" value="PROKAR_LIPOPROTEIN"/>
    <property type="match status" value="1"/>
</dbReference>
<gene>
    <name evidence="2" type="ORF">SCD92_15865</name>
</gene>
<comment type="caution">
    <text evidence="2">The sequence shown here is derived from an EMBL/GenBank/DDBJ whole genome shotgun (WGS) entry which is preliminary data.</text>
</comment>
<dbReference type="Proteomes" id="UP001273505">
    <property type="component" value="Unassembled WGS sequence"/>
</dbReference>
<dbReference type="GO" id="GO:0006508">
    <property type="term" value="P:proteolysis"/>
    <property type="evidence" value="ECO:0007669"/>
    <property type="project" value="UniProtKB-KW"/>
</dbReference>
<evidence type="ECO:0000259" key="1">
    <source>
        <dbReference type="Pfam" id="PF14343"/>
    </source>
</evidence>
<keyword evidence="2" id="KW-0645">Protease</keyword>
<evidence type="ECO:0000313" key="3">
    <source>
        <dbReference type="Proteomes" id="UP001273505"/>
    </source>
</evidence>